<reference evidence="5" key="2">
    <citation type="submission" date="2017-03" db="EMBL/GenBank/DDBJ databases">
        <authorList>
            <person name="Afonso C.L."/>
            <person name="Miller P.J."/>
            <person name="Scott M.A."/>
            <person name="Spackman E."/>
            <person name="Goraichik I."/>
            <person name="Dimitrov K.M."/>
            <person name="Suarez D.L."/>
            <person name="Swayne D.E."/>
        </authorList>
    </citation>
    <scope>NUCLEOTIDE SEQUENCE [LARGE SCALE GENOMIC DNA]</scope>
</reference>
<dbReference type="GO" id="GO:1990423">
    <property type="term" value="C:RZZ complex"/>
    <property type="evidence" value="ECO:0007669"/>
    <property type="project" value="TreeGrafter"/>
</dbReference>
<feature type="domain" description="ZW10 C-terminal helical" evidence="3">
    <location>
        <begin position="687"/>
        <end position="840"/>
    </location>
</feature>
<dbReference type="InterPro" id="IPR055148">
    <property type="entry name" value="ZW10_C_2"/>
</dbReference>
<reference evidence="4 7" key="3">
    <citation type="submission" date="2019-09" db="EMBL/GenBank/DDBJ databases">
        <title>The hologenome of the rock-dwelling lichen Lasallia pustulata.</title>
        <authorList>
            <person name="Greshake Tzovaras B."/>
            <person name="Segers F."/>
            <person name="Bicker A."/>
            <person name="Dal Grande F."/>
            <person name="Otte J."/>
            <person name="Hankeln T."/>
            <person name="Schmitt I."/>
            <person name="Ebersberger I."/>
        </authorList>
    </citation>
    <scope>NUCLEOTIDE SEQUENCE [LARGE SCALE GENOMIC DNA]</scope>
    <source>
        <strain evidence="4">A1-1</strain>
    </source>
</reference>
<protein>
    <submittedName>
        <fullName evidence="4">Centromere kinetochore Zw10</fullName>
    </submittedName>
    <submittedName>
        <fullName evidence="5">RZZ complex, subunit Zw10</fullName>
    </submittedName>
</protein>
<organism evidence="5 6">
    <name type="scientific">Lasallia pustulata</name>
    <dbReference type="NCBI Taxonomy" id="136370"/>
    <lineage>
        <taxon>Eukaryota</taxon>
        <taxon>Fungi</taxon>
        <taxon>Dikarya</taxon>
        <taxon>Ascomycota</taxon>
        <taxon>Pezizomycotina</taxon>
        <taxon>Lecanoromycetes</taxon>
        <taxon>OSLEUM clade</taxon>
        <taxon>Umbilicariomycetidae</taxon>
        <taxon>Umbilicariales</taxon>
        <taxon>Umbilicariaceae</taxon>
        <taxon>Lasallia</taxon>
    </lineage>
</organism>
<dbReference type="GO" id="GO:0007094">
    <property type="term" value="P:mitotic spindle assembly checkpoint signaling"/>
    <property type="evidence" value="ECO:0007669"/>
    <property type="project" value="TreeGrafter"/>
</dbReference>
<keyword evidence="6" id="KW-1185">Reference proteome</keyword>
<dbReference type="OrthoDB" id="534815at2759"/>
<dbReference type="EMBL" id="FWEW01001609">
    <property type="protein sequence ID" value="SLM37448.1"/>
    <property type="molecule type" value="Genomic_DNA"/>
</dbReference>
<dbReference type="GO" id="GO:0005737">
    <property type="term" value="C:cytoplasm"/>
    <property type="evidence" value="ECO:0007669"/>
    <property type="project" value="GOC"/>
</dbReference>
<dbReference type="Proteomes" id="UP000324767">
    <property type="component" value="Unassembled WGS sequence"/>
</dbReference>
<evidence type="ECO:0000313" key="6">
    <source>
        <dbReference type="Proteomes" id="UP000192927"/>
    </source>
</evidence>
<dbReference type="Pfam" id="PF22766">
    <property type="entry name" value="ZW10_C2"/>
    <property type="match status" value="1"/>
</dbReference>
<dbReference type="PANTHER" id="PTHR12205:SF0">
    <property type="entry name" value="CENTROMERE_KINETOCHORE PROTEIN ZW10 HOMOLOG"/>
    <property type="match status" value="1"/>
</dbReference>
<sequence>MPSQISDDAFGQALLHSIQDGGYPEAEEVISAELPSSALPEILELLGQARVDIKASIRELSRDTAPDINGWISQAKQLRDDIEASRITAEEIVRQAKDGEQLQASVQDADSKVNLLNGEVIFNETLAETLAQIQNIRYTLASVQEAALSDRLVESVDLLENAENELQILRSRDHARIAEVLRAKALDLRKGVIETLTECWDALVRVDVSSQTITISHDIQRSATIEIDTVVTALTKLDLLRSKILTFRKDFDTVILTPRLQPQSDGTVGSLRIEGNDIHISERLLDTSIATLSVDISSIIEYLATRLPSSVAVPLSEVLMPSLTSRLISVWLSPSIPPDLDGMTDFQAILGIVLKYADKVESYGWHGKDELVEWVERAPRVWLTKRRETSLDRVRRLLVRGLGNAKTVERIETQVVSRGDDLFTGNKGGDDWDAGWSDNDEDEPPHSKKPPPRPEEEEEDVSAWGLDEDTNEEQTVKDPEPYGASDVDNDAWGWRDDNDDGDVSPKATSPRDNGNHTTSHRTEREVTLKETYNITALPEEIFEIITQIVADAETLAHPRYAESPINPAAAGLLSLPALVLAMYRATAPNYYAQAPSGSMFLYNDSLWLGEQLRSFDREQASRALDVNPRVAGKLDLSAAISALEGFGKRCYGKEMESQRTILGDLLDGAQGFSNCTEHPFAQECDIAIASVVDRLRDVHQQWKVVLSHSALLQSLGSLLSTVCNKIIVDVEDMGDISEVQSQRLASFCNRIASLEELFTPEQPRRSSSGDNQAVMPLTAVYTLHWLKFQYLSNILESSLVDIKYLWSEGELSLYFSAEEVIDLVEALFADSVHRRRAIGEIRRSSFGR</sequence>
<evidence type="ECO:0000313" key="7">
    <source>
        <dbReference type="Proteomes" id="UP000324767"/>
    </source>
</evidence>
<dbReference type="AlphaFoldDB" id="A0A1W5D2R8"/>
<evidence type="ECO:0000313" key="5">
    <source>
        <dbReference type="EMBL" id="SLM37448.1"/>
    </source>
</evidence>
<feature type="compositionally biased region" description="Acidic residues" evidence="2">
    <location>
        <begin position="455"/>
        <end position="472"/>
    </location>
</feature>
<proteinExistence type="predicted"/>
<dbReference type="Proteomes" id="UP000192927">
    <property type="component" value="Unassembled WGS sequence"/>
</dbReference>
<dbReference type="PANTHER" id="PTHR12205">
    <property type="entry name" value="CENTROMERE/KINETOCHORE PROTEIN ZW10"/>
    <property type="match status" value="1"/>
</dbReference>
<accession>A0A1W5D2R8</accession>
<dbReference type="Gene3D" id="1.10.357.150">
    <property type="match status" value="1"/>
</dbReference>
<feature type="region of interest" description="Disordered" evidence="2">
    <location>
        <begin position="420"/>
        <end position="524"/>
    </location>
</feature>
<reference evidence="6" key="1">
    <citation type="submission" date="2017-03" db="EMBL/GenBank/DDBJ databases">
        <authorList>
            <person name="Sharma R."/>
            <person name="Thines M."/>
        </authorList>
    </citation>
    <scope>NUCLEOTIDE SEQUENCE [LARGE SCALE GENOMIC DNA]</scope>
</reference>
<evidence type="ECO:0000313" key="4">
    <source>
        <dbReference type="EMBL" id="KAA6407524.1"/>
    </source>
</evidence>
<feature type="coiled-coil region" evidence="1">
    <location>
        <begin position="145"/>
        <end position="172"/>
    </location>
</feature>
<name>A0A1W5D2R8_9LECA</name>
<dbReference type="GO" id="GO:0006888">
    <property type="term" value="P:endoplasmic reticulum to Golgi vesicle-mediated transport"/>
    <property type="evidence" value="ECO:0007669"/>
    <property type="project" value="TreeGrafter"/>
</dbReference>
<dbReference type="EMBL" id="VXIT01000017">
    <property type="protein sequence ID" value="KAA6407524.1"/>
    <property type="molecule type" value="Genomic_DNA"/>
</dbReference>
<evidence type="ECO:0000259" key="3">
    <source>
        <dbReference type="Pfam" id="PF22766"/>
    </source>
</evidence>
<dbReference type="InterPro" id="IPR046362">
    <property type="entry name" value="Zw10/DSL1_C_sf"/>
</dbReference>
<evidence type="ECO:0000256" key="1">
    <source>
        <dbReference type="SAM" id="Coils"/>
    </source>
</evidence>
<evidence type="ECO:0000256" key="2">
    <source>
        <dbReference type="SAM" id="MobiDB-lite"/>
    </source>
</evidence>
<feature type="compositionally biased region" description="Polar residues" evidence="2">
    <location>
        <begin position="506"/>
        <end position="517"/>
    </location>
</feature>
<gene>
    <name evidence="4" type="ORF">FRX48_08767</name>
</gene>
<keyword evidence="1" id="KW-0175">Coiled coil</keyword>